<keyword evidence="3" id="KW-1185">Reference proteome</keyword>
<dbReference type="Proteomes" id="UP000186156">
    <property type="component" value="Unassembled WGS sequence"/>
</dbReference>
<keyword evidence="1" id="KW-0812">Transmembrane</keyword>
<reference evidence="3" key="1">
    <citation type="submission" date="2017-01" db="EMBL/GenBank/DDBJ databases">
        <authorList>
            <person name="Varghese N."/>
            <person name="Submissions S."/>
        </authorList>
    </citation>
    <scope>NUCLEOTIDE SEQUENCE [LARGE SCALE GENOMIC DNA]</scope>
    <source>
        <strain evidence="3">DSM 16176</strain>
    </source>
</reference>
<organism evidence="2 3">
    <name type="scientific">Alicyclobacillus vulcanalis</name>
    <dbReference type="NCBI Taxonomy" id="252246"/>
    <lineage>
        <taxon>Bacteria</taxon>
        <taxon>Bacillati</taxon>
        <taxon>Bacillota</taxon>
        <taxon>Bacilli</taxon>
        <taxon>Bacillales</taxon>
        <taxon>Alicyclobacillaceae</taxon>
        <taxon>Alicyclobacillus</taxon>
    </lineage>
</organism>
<dbReference type="EMBL" id="FTOO01000004">
    <property type="protein sequence ID" value="SIS78013.1"/>
    <property type="molecule type" value="Genomic_DNA"/>
</dbReference>
<dbReference type="OrthoDB" id="2374989at2"/>
<gene>
    <name evidence="2" type="ORF">SAMN05421799_10423</name>
</gene>
<sequence length="148" mass="17194">MPSIPHWIVYAAAVVFPILAFVLTPPSIWVNRLVSSLSVHPTFDTSRVTSVNVYGTELRGRDRDRFLNAFNQADFLFERGLVPELNYNPIFIRVKEGKRMFEFTAYLYGDGMVQLVRHKRKKNVAYRVSSQQLELVLQSCVRDPWWVS</sequence>
<accession>A0A1N7LW02</accession>
<dbReference type="RefSeq" id="WP_076346045.1">
    <property type="nucleotide sequence ID" value="NZ_FTOO01000004.1"/>
</dbReference>
<keyword evidence="1" id="KW-1133">Transmembrane helix</keyword>
<proteinExistence type="predicted"/>
<name>A0A1N7LW02_9BACL</name>
<evidence type="ECO:0000313" key="2">
    <source>
        <dbReference type="EMBL" id="SIS78013.1"/>
    </source>
</evidence>
<protein>
    <submittedName>
        <fullName evidence="2">Uncharacterized protein</fullName>
    </submittedName>
</protein>
<dbReference type="AlphaFoldDB" id="A0A1N7LW02"/>
<keyword evidence="1" id="KW-0472">Membrane</keyword>
<evidence type="ECO:0000313" key="3">
    <source>
        <dbReference type="Proteomes" id="UP000186156"/>
    </source>
</evidence>
<dbReference type="Pfam" id="PF10787">
    <property type="entry name" value="YfmQ"/>
    <property type="match status" value="1"/>
</dbReference>
<evidence type="ECO:0000256" key="1">
    <source>
        <dbReference type="SAM" id="Phobius"/>
    </source>
</evidence>
<feature type="transmembrane region" description="Helical" evidence="1">
    <location>
        <begin position="7"/>
        <end position="29"/>
    </location>
</feature>
<dbReference type="InterPro" id="IPR019723">
    <property type="entry name" value="Uncharacterised_YfmQ"/>
</dbReference>